<accession>A0ABD1CE61</accession>
<protein>
    <recommendedName>
        <fullName evidence="1">Tudor domain-containing protein</fullName>
    </recommendedName>
</protein>
<gene>
    <name evidence="2" type="ORF">pipiens_018162</name>
</gene>
<dbReference type="SMART" id="SM00333">
    <property type="entry name" value="TUDOR"/>
    <property type="match status" value="1"/>
</dbReference>
<dbReference type="InterPro" id="IPR002999">
    <property type="entry name" value="Tudor"/>
</dbReference>
<dbReference type="EMBL" id="JBEHCU010013474">
    <property type="protein sequence ID" value="KAL1374304.1"/>
    <property type="molecule type" value="Genomic_DNA"/>
</dbReference>
<dbReference type="PANTHER" id="PTHR16442">
    <property type="entry name" value="RING FINGER PROTEIN 17"/>
    <property type="match status" value="1"/>
</dbReference>
<sequence>MLQPGSSTVPKQHGYRWTDEAKRYFNRTASVLDVFVGDLGDRLPEESSYEMKMMKGGCGCVGGGGRAKVEEAENRTLGSRSATSEGQQRTKSRLAVSILRLVDPGELHVTLQQHATGIERMKEKIQNVVEDKEPGDKTDWKKCEYCLVFPTMVSKRPDENGRIASTLRCFLACVTCGKFKRFSISLHGPSVHGALPVNINNRLGQYGYVHLEEKFKPPTEAVSVEGELQRYHQSFDKFLKELDVDMKEEKPDPQQQKDDSLMHLCGTYQDDITDEHTPIYRWLPAKPIEKIIFVGKPSYVDNNGVIYLEQEPVATDKFYLENEPCMAKFHQDNTFYHAIARKAISCRRYKVQFIDYGNIEVVDIADLHKNVNSGRVPIQMNRYRLKNVAPKKVTPGRRKSSSRCTH</sequence>
<comment type="caution">
    <text evidence="2">The sequence shown here is derived from an EMBL/GenBank/DDBJ whole genome shotgun (WGS) entry which is preliminary data.</text>
</comment>
<evidence type="ECO:0000313" key="3">
    <source>
        <dbReference type="Proteomes" id="UP001562425"/>
    </source>
</evidence>
<dbReference type="SUPFAM" id="SSF63748">
    <property type="entry name" value="Tudor/PWWP/MBT"/>
    <property type="match status" value="1"/>
</dbReference>
<dbReference type="Gene3D" id="2.30.30.140">
    <property type="match status" value="1"/>
</dbReference>
<evidence type="ECO:0000313" key="2">
    <source>
        <dbReference type="EMBL" id="KAL1374304.1"/>
    </source>
</evidence>
<dbReference type="PANTHER" id="PTHR16442:SF1">
    <property type="entry name" value="RING FINGER PROTEIN 17"/>
    <property type="match status" value="1"/>
</dbReference>
<evidence type="ECO:0000259" key="1">
    <source>
        <dbReference type="PROSITE" id="PS50304"/>
    </source>
</evidence>
<reference evidence="2 3" key="1">
    <citation type="submission" date="2024-05" db="EMBL/GenBank/DDBJ databases">
        <title>Culex pipiens pipiens assembly and annotation.</title>
        <authorList>
            <person name="Alout H."/>
            <person name="Durand T."/>
        </authorList>
    </citation>
    <scope>NUCLEOTIDE SEQUENCE [LARGE SCALE GENOMIC DNA]</scope>
    <source>
        <strain evidence="2">HA-2024</strain>
        <tissue evidence="2">Whole body</tissue>
    </source>
</reference>
<organism evidence="2 3">
    <name type="scientific">Culex pipiens pipiens</name>
    <name type="common">Northern house mosquito</name>
    <dbReference type="NCBI Taxonomy" id="38569"/>
    <lineage>
        <taxon>Eukaryota</taxon>
        <taxon>Metazoa</taxon>
        <taxon>Ecdysozoa</taxon>
        <taxon>Arthropoda</taxon>
        <taxon>Hexapoda</taxon>
        <taxon>Insecta</taxon>
        <taxon>Pterygota</taxon>
        <taxon>Neoptera</taxon>
        <taxon>Endopterygota</taxon>
        <taxon>Diptera</taxon>
        <taxon>Nematocera</taxon>
        <taxon>Culicoidea</taxon>
        <taxon>Culicidae</taxon>
        <taxon>Culicinae</taxon>
        <taxon>Culicini</taxon>
        <taxon>Culex</taxon>
        <taxon>Culex</taxon>
    </lineage>
</organism>
<dbReference type="PROSITE" id="PS50304">
    <property type="entry name" value="TUDOR"/>
    <property type="match status" value="1"/>
</dbReference>
<dbReference type="Proteomes" id="UP001562425">
    <property type="component" value="Unassembled WGS sequence"/>
</dbReference>
<proteinExistence type="predicted"/>
<feature type="domain" description="Tudor" evidence="1">
    <location>
        <begin position="318"/>
        <end position="377"/>
    </location>
</feature>
<dbReference type="Pfam" id="PF00567">
    <property type="entry name" value="TUDOR"/>
    <property type="match status" value="1"/>
</dbReference>
<keyword evidence="3" id="KW-1185">Reference proteome</keyword>
<dbReference type="AlphaFoldDB" id="A0ABD1CE61"/>
<name>A0ABD1CE61_CULPP</name>